<feature type="region of interest" description="Disordered" evidence="1">
    <location>
        <begin position="70"/>
        <end position="163"/>
    </location>
</feature>
<comment type="caution">
    <text evidence="2">The sequence shown here is derived from an EMBL/GenBank/DDBJ whole genome shotgun (WGS) entry which is preliminary data.</text>
</comment>
<sequence length="163" mass="17645">MPHSTGVPYVGIATDITNTQGETKVITNIYKALHIYDKRPLASLQAFWDEVLKGDCSGASSVDATCRCPRGTSKDACGPGGTSGAFFSDPENLSTTPRITKTPDIAGLFKAREIKEGERPPQPTQQPQEQRKTDEPTVTWEDENSTLKRQPNNGPGDQEAPEG</sequence>
<feature type="compositionally biased region" description="Basic and acidic residues" evidence="1">
    <location>
        <begin position="110"/>
        <end position="119"/>
    </location>
</feature>
<dbReference type="Proteomes" id="UP001066276">
    <property type="component" value="Chromosome 2_1"/>
</dbReference>
<evidence type="ECO:0000313" key="2">
    <source>
        <dbReference type="EMBL" id="KAJ1198647.1"/>
    </source>
</evidence>
<accession>A0AAV7VEP6</accession>
<reference evidence="2" key="1">
    <citation type="journal article" date="2022" name="bioRxiv">
        <title>Sequencing and chromosome-scale assembly of the giantPleurodeles waltlgenome.</title>
        <authorList>
            <person name="Brown T."/>
            <person name="Elewa A."/>
            <person name="Iarovenko S."/>
            <person name="Subramanian E."/>
            <person name="Araus A.J."/>
            <person name="Petzold A."/>
            <person name="Susuki M."/>
            <person name="Suzuki K.-i.T."/>
            <person name="Hayashi T."/>
            <person name="Toyoda A."/>
            <person name="Oliveira C."/>
            <person name="Osipova E."/>
            <person name="Leigh N.D."/>
            <person name="Simon A."/>
            <person name="Yun M.H."/>
        </authorList>
    </citation>
    <scope>NUCLEOTIDE SEQUENCE</scope>
    <source>
        <strain evidence="2">20211129_DDA</strain>
        <tissue evidence="2">Liver</tissue>
    </source>
</reference>
<dbReference type="EMBL" id="JANPWB010000003">
    <property type="protein sequence ID" value="KAJ1198647.1"/>
    <property type="molecule type" value="Genomic_DNA"/>
</dbReference>
<gene>
    <name evidence="2" type="ORF">NDU88_002486</name>
</gene>
<organism evidence="2 3">
    <name type="scientific">Pleurodeles waltl</name>
    <name type="common">Iberian ribbed newt</name>
    <dbReference type="NCBI Taxonomy" id="8319"/>
    <lineage>
        <taxon>Eukaryota</taxon>
        <taxon>Metazoa</taxon>
        <taxon>Chordata</taxon>
        <taxon>Craniata</taxon>
        <taxon>Vertebrata</taxon>
        <taxon>Euteleostomi</taxon>
        <taxon>Amphibia</taxon>
        <taxon>Batrachia</taxon>
        <taxon>Caudata</taxon>
        <taxon>Salamandroidea</taxon>
        <taxon>Salamandridae</taxon>
        <taxon>Pleurodelinae</taxon>
        <taxon>Pleurodeles</taxon>
    </lineage>
</organism>
<keyword evidence="3" id="KW-1185">Reference proteome</keyword>
<name>A0AAV7VEP6_PLEWA</name>
<evidence type="ECO:0000256" key="1">
    <source>
        <dbReference type="SAM" id="MobiDB-lite"/>
    </source>
</evidence>
<protein>
    <submittedName>
        <fullName evidence="2">Uncharacterized protein</fullName>
    </submittedName>
</protein>
<proteinExistence type="predicted"/>
<dbReference type="AlphaFoldDB" id="A0AAV7VEP6"/>
<evidence type="ECO:0000313" key="3">
    <source>
        <dbReference type="Proteomes" id="UP001066276"/>
    </source>
</evidence>